<name>A0A1H8YQF4_9PSEU</name>
<evidence type="ECO:0000256" key="3">
    <source>
        <dbReference type="ARBA" id="ARBA00022692"/>
    </source>
</evidence>
<accession>A0A1H8YQF4</accession>
<gene>
    <name evidence="8" type="ORF">SAMN04489732_1463</name>
</gene>
<dbReference type="RefSeq" id="WP_177231860.1">
    <property type="nucleotide sequence ID" value="NZ_FOEF01000046.1"/>
</dbReference>
<protein>
    <submittedName>
        <fullName evidence="8">Cytochrome c oxidase assembly factor CtaG</fullName>
    </submittedName>
</protein>
<keyword evidence="5 7" id="KW-0472">Membrane</keyword>
<feature type="transmembrane region" description="Helical" evidence="7">
    <location>
        <begin position="153"/>
        <end position="174"/>
    </location>
</feature>
<sequence>MPPLSGATLFTAWTIDLPAVAVVLVLAAGYLSAVRRQPVWSPGRTTAFLSGLATILLVTCSFLGVYDTTLFWVRATQNTVLLMVTPLLLALGAPVTLLMRTASPGLAAGLRRYGRSGFARFITFPLSVTVVLIAPFLLIYLTPLYELTLDSPVVGGLVRLALALAGFLYFYSRVQLDPTPRGGSHLVSVWISFTEVVFDGALGLVLWLGPVLAPAHYAAAHPGWGPDPRTDQIVGAGVLWIGGDLAGLPFVGALFIRWARDDEKRAKQLDKRLDDEEESGKTPSSGLWWENDPELAQRFRRQ</sequence>
<feature type="region of interest" description="Disordered" evidence="6">
    <location>
        <begin position="269"/>
        <end position="302"/>
    </location>
</feature>
<keyword evidence="4 7" id="KW-1133">Transmembrane helix</keyword>
<evidence type="ECO:0000256" key="1">
    <source>
        <dbReference type="ARBA" id="ARBA00004651"/>
    </source>
</evidence>
<evidence type="ECO:0000256" key="7">
    <source>
        <dbReference type="SAM" id="Phobius"/>
    </source>
</evidence>
<organism evidence="8 9">
    <name type="scientific">Amycolatopsis saalfeldensis</name>
    <dbReference type="NCBI Taxonomy" id="394193"/>
    <lineage>
        <taxon>Bacteria</taxon>
        <taxon>Bacillati</taxon>
        <taxon>Actinomycetota</taxon>
        <taxon>Actinomycetes</taxon>
        <taxon>Pseudonocardiales</taxon>
        <taxon>Pseudonocardiaceae</taxon>
        <taxon>Amycolatopsis</taxon>
    </lineage>
</organism>
<evidence type="ECO:0000256" key="6">
    <source>
        <dbReference type="SAM" id="MobiDB-lite"/>
    </source>
</evidence>
<feature type="transmembrane region" description="Helical" evidence="7">
    <location>
        <begin position="118"/>
        <end position="141"/>
    </location>
</feature>
<evidence type="ECO:0000256" key="2">
    <source>
        <dbReference type="ARBA" id="ARBA00022475"/>
    </source>
</evidence>
<reference evidence="8 9" key="1">
    <citation type="submission" date="2016-10" db="EMBL/GenBank/DDBJ databases">
        <authorList>
            <person name="de Groot N.N."/>
        </authorList>
    </citation>
    <scope>NUCLEOTIDE SEQUENCE [LARGE SCALE GENOMIC DNA]</scope>
    <source>
        <strain evidence="8 9">DSM 44993</strain>
    </source>
</reference>
<keyword evidence="3 7" id="KW-0812">Transmembrane</keyword>
<evidence type="ECO:0000256" key="5">
    <source>
        <dbReference type="ARBA" id="ARBA00023136"/>
    </source>
</evidence>
<feature type="transmembrane region" description="Helical" evidence="7">
    <location>
        <begin position="12"/>
        <end position="34"/>
    </location>
</feature>
<feature type="transmembrane region" description="Helical" evidence="7">
    <location>
        <begin position="46"/>
        <end position="66"/>
    </location>
</feature>
<keyword evidence="2" id="KW-1003">Cell membrane</keyword>
<keyword evidence="9" id="KW-1185">Reference proteome</keyword>
<dbReference type="Proteomes" id="UP000198582">
    <property type="component" value="Unassembled WGS sequence"/>
</dbReference>
<evidence type="ECO:0000313" key="9">
    <source>
        <dbReference type="Proteomes" id="UP000198582"/>
    </source>
</evidence>
<evidence type="ECO:0000256" key="4">
    <source>
        <dbReference type="ARBA" id="ARBA00022989"/>
    </source>
</evidence>
<proteinExistence type="predicted"/>
<feature type="transmembrane region" description="Helical" evidence="7">
    <location>
        <begin position="233"/>
        <end position="256"/>
    </location>
</feature>
<feature type="transmembrane region" description="Helical" evidence="7">
    <location>
        <begin position="186"/>
        <end position="213"/>
    </location>
</feature>
<dbReference type="STRING" id="394193.SAMN04489732_1463"/>
<dbReference type="InterPro" id="IPR019108">
    <property type="entry name" value="Caa3_assmbl_CtaG-rel"/>
</dbReference>
<evidence type="ECO:0000313" key="8">
    <source>
        <dbReference type="EMBL" id="SEP54406.1"/>
    </source>
</evidence>
<comment type="subcellular location">
    <subcellularLocation>
        <location evidence="1">Cell membrane</location>
        <topology evidence="1">Multi-pass membrane protein</topology>
    </subcellularLocation>
</comment>
<dbReference type="GO" id="GO:0005886">
    <property type="term" value="C:plasma membrane"/>
    <property type="evidence" value="ECO:0007669"/>
    <property type="project" value="UniProtKB-SubCell"/>
</dbReference>
<dbReference type="Pfam" id="PF09678">
    <property type="entry name" value="Caa3_CtaG"/>
    <property type="match status" value="1"/>
</dbReference>
<dbReference type="EMBL" id="FOEF01000046">
    <property type="protein sequence ID" value="SEP54406.1"/>
    <property type="molecule type" value="Genomic_DNA"/>
</dbReference>
<dbReference type="AlphaFoldDB" id="A0A1H8YQF4"/>
<feature type="transmembrane region" description="Helical" evidence="7">
    <location>
        <begin position="78"/>
        <end position="98"/>
    </location>
</feature>